<dbReference type="PANTHER" id="PTHR11662:SF399">
    <property type="entry name" value="FI19708P1-RELATED"/>
    <property type="match status" value="1"/>
</dbReference>
<evidence type="ECO:0000256" key="2">
    <source>
        <dbReference type="ARBA" id="ARBA00022448"/>
    </source>
</evidence>
<dbReference type="PROSITE" id="PS50850">
    <property type="entry name" value="MFS"/>
    <property type="match status" value="1"/>
</dbReference>
<feature type="transmembrane region" description="Helical" evidence="8">
    <location>
        <begin position="307"/>
        <end position="328"/>
    </location>
</feature>
<feature type="transmembrane region" description="Helical" evidence="8">
    <location>
        <begin position="213"/>
        <end position="232"/>
    </location>
</feature>
<comment type="subcellular location">
    <subcellularLocation>
        <location evidence="1">Membrane</location>
        <topology evidence="1">Multi-pass membrane protein</topology>
    </subcellularLocation>
</comment>
<dbReference type="AlphaFoldDB" id="A0AAE0YNT9"/>
<dbReference type="Gene3D" id="1.20.1250.20">
    <property type="entry name" value="MFS general substrate transporter like domains"/>
    <property type="match status" value="2"/>
</dbReference>
<proteinExistence type="predicted"/>
<evidence type="ECO:0000259" key="9">
    <source>
        <dbReference type="PROSITE" id="PS50850"/>
    </source>
</evidence>
<evidence type="ECO:0000256" key="4">
    <source>
        <dbReference type="ARBA" id="ARBA00022847"/>
    </source>
</evidence>
<feature type="transmembrane region" description="Helical" evidence="8">
    <location>
        <begin position="543"/>
        <end position="562"/>
    </location>
</feature>
<dbReference type="InterPro" id="IPR020846">
    <property type="entry name" value="MFS_dom"/>
</dbReference>
<evidence type="ECO:0000256" key="1">
    <source>
        <dbReference type="ARBA" id="ARBA00004141"/>
    </source>
</evidence>
<feature type="transmembrane region" description="Helical" evidence="8">
    <location>
        <begin position="475"/>
        <end position="495"/>
    </location>
</feature>
<name>A0AAE0YNT9_9GAST</name>
<sequence>MVFEDNGKRNNETLLAGTSKTIAFSEIDRDVMNGEISIIDPNTRTDSKTDTNGRNMAEATGSVEDDVSSRTEKASSLAEAEIGPGLLREIFSWRGVIYVLLHLTFITFSLPRTSTNMAFVCINTKRAEVLRLANASSLISDLDVEFEGTMARNNMSGSLSNESYSFWEEHAHVFNDINWDSTTIGLVLSGQLFLSAIGPVVFEAARQKLGSRLVIFIALVCNAVVMVISPVVARTSPYIFLAGQIFLGFTMSGNIPSIGAALSQWTPEKQSLTATTLVYAGYNVGTIISVLVNGFLCSIDTDNGWPFIFYVSGIGVAVFAVVWIFLFAESPDTHPFISDRERTHIQTTRAKSIGQHHSKKVNRPPYRLIITSVPVLASTFVFCCYYWIMNVTFVYVPLYLNTVHGFSAELTGVIFSTVPLIRVFGSFSWTVIGNVLTNNDILSQPATRKTCICIGMGVSAVIAAAVSFFDRDDKWVAIALLLVTMFFQAVCTSHVSALPLDLAPRFAGTVASMAMSVALLISLSGPITVSSLTPNGTYSEWRVVWYLMSAVFLSTALVFLIFGQAKLQPWAAIEPEHDESANGLEQLQTPDMSSAPMTLEIVVPPQEHGSTAVDVSQEFGATQSQYQLDKLNHRNSSLGMSNTDIELNNLAFEADSSRKVSHSMLEEDNLAFETDSSAKNSHSKMETDNLAFEQDVTALALLKDSKYPDHSISGSQKNVCNDEYNLKEEPSRLRGNVDSPKSPDFLSKAMLKAVADENTSEEKRLLDTFPNKGNHDEQIQVIESTKL</sequence>
<dbReference type="PANTHER" id="PTHR11662">
    <property type="entry name" value="SOLUTE CARRIER FAMILY 17"/>
    <property type="match status" value="1"/>
</dbReference>
<accession>A0AAE0YNT9</accession>
<organism evidence="10 11">
    <name type="scientific">Elysia crispata</name>
    <name type="common">lettuce slug</name>
    <dbReference type="NCBI Taxonomy" id="231223"/>
    <lineage>
        <taxon>Eukaryota</taxon>
        <taxon>Metazoa</taxon>
        <taxon>Spiralia</taxon>
        <taxon>Lophotrochozoa</taxon>
        <taxon>Mollusca</taxon>
        <taxon>Gastropoda</taxon>
        <taxon>Heterobranchia</taxon>
        <taxon>Euthyneura</taxon>
        <taxon>Panpulmonata</taxon>
        <taxon>Sacoglossa</taxon>
        <taxon>Placobranchoidea</taxon>
        <taxon>Plakobranchidae</taxon>
        <taxon>Elysia</taxon>
    </lineage>
</organism>
<keyword evidence="3 8" id="KW-0812">Transmembrane</keyword>
<feature type="transmembrane region" description="Helical" evidence="8">
    <location>
        <begin position="450"/>
        <end position="469"/>
    </location>
</feature>
<dbReference type="GO" id="GO:0016020">
    <property type="term" value="C:membrane"/>
    <property type="evidence" value="ECO:0007669"/>
    <property type="project" value="UniProtKB-SubCell"/>
</dbReference>
<dbReference type="GO" id="GO:0006820">
    <property type="term" value="P:monoatomic anion transport"/>
    <property type="evidence" value="ECO:0007669"/>
    <property type="project" value="TreeGrafter"/>
</dbReference>
<feature type="transmembrane region" description="Helical" evidence="8">
    <location>
        <begin position="368"/>
        <end position="388"/>
    </location>
</feature>
<feature type="region of interest" description="Disordered" evidence="7">
    <location>
        <begin position="39"/>
        <end position="70"/>
    </location>
</feature>
<feature type="domain" description="Major facilitator superfamily (MFS) profile" evidence="9">
    <location>
        <begin position="129"/>
        <end position="566"/>
    </location>
</feature>
<dbReference type="FunFam" id="1.20.1250.20:FF:000003">
    <property type="entry name" value="Solute carrier family 17 member 3"/>
    <property type="match status" value="1"/>
</dbReference>
<evidence type="ECO:0000256" key="3">
    <source>
        <dbReference type="ARBA" id="ARBA00022692"/>
    </source>
</evidence>
<evidence type="ECO:0000256" key="6">
    <source>
        <dbReference type="ARBA" id="ARBA00023136"/>
    </source>
</evidence>
<dbReference type="InterPro" id="IPR011701">
    <property type="entry name" value="MFS"/>
</dbReference>
<keyword evidence="4" id="KW-0769">Symport</keyword>
<feature type="transmembrane region" description="Helical" evidence="8">
    <location>
        <begin position="502"/>
        <end position="523"/>
    </location>
</feature>
<evidence type="ECO:0000256" key="8">
    <source>
        <dbReference type="SAM" id="Phobius"/>
    </source>
</evidence>
<comment type="caution">
    <text evidence="10">The sequence shown here is derived from an EMBL/GenBank/DDBJ whole genome shotgun (WGS) entry which is preliminary data.</text>
</comment>
<feature type="transmembrane region" description="Helical" evidence="8">
    <location>
        <begin position="238"/>
        <end position="262"/>
    </location>
</feature>
<dbReference type="InterPro" id="IPR050382">
    <property type="entry name" value="MFS_Na/Anion_cotransporter"/>
</dbReference>
<gene>
    <name evidence="10" type="ORF">RRG08_039135</name>
</gene>
<keyword evidence="5 8" id="KW-1133">Transmembrane helix</keyword>
<dbReference type="Proteomes" id="UP001283361">
    <property type="component" value="Unassembled WGS sequence"/>
</dbReference>
<evidence type="ECO:0000256" key="7">
    <source>
        <dbReference type="SAM" id="MobiDB-lite"/>
    </source>
</evidence>
<feature type="region of interest" description="Disordered" evidence="7">
    <location>
        <begin position="723"/>
        <end position="742"/>
    </location>
</feature>
<feature type="region of interest" description="Disordered" evidence="7">
    <location>
        <begin position="767"/>
        <end position="787"/>
    </location>
</feature>
<keyword evidence="2" id="KW-0813">Transport</keyword>
<evidence type="ECO:0000313" key="10">
    <source>
        <dbReference type="EMBL" id="KAK3751130.1"/>
    </source>
</evidence>
<evidence type="ECO:0000313" key="11">
    <source>
        <dbReference type="Proteomes" id="UP001283361"/>
    </source>
</evidence>
<dbReference type="SUPFAM" id="SSF103473">
    <property type="entry name" value="MFS general substrate transporter"/>
    <property type="match status" value="1"/>
</dbReference>
<feature type="transmembrane region" description="Helical" evidence="8">
    <location>
        <begin position="274"/>
        <end position="295"/>
    </location>
</feature>
<reference evidence="10" key="1">
    <citation type="journal article" date="2023" name="G3 (Bethesda)">
        <title>A reference genome for the long-term kleptoplast-retaining sea slug Elysia crispata morphotype clarki.</title>
        <authorList>
            <person name="Eastman K.E."/>
            <person name="Pendleton A.L."/>
            <person name="Shaikh M.A."/>
            <person name="Suttiyut T."/>
            <person name="Ogas R."/>
            <person name="Tomko P."/>
            <person name="Gavelis G."/>
            <person name="Widhalm J.R."/>
            <person name="Wisecaver J.H."/>
        </authorList>
    </citation>
    <scope>NUCLEOTIDE SEQUENCE</scope>
    <source>
        <strain evidence="10">ECLA1</strain>
    </source>
</reference>
<dbReference type="GO" id="GO:0015293">
    <property type="term" value="F:symporter activity"/>
    <property type="evidence" value="ECO:0007669"/>
    <property type="project" value="UniProtKB-KW"/>
</dbReference>
<dbReference type="Pfam" id="PF07690">
    <property type="entry name" value="MFS_1"/>
    <property type="match status" value="1"/>
</dbReference>
<keyword evidence="11" id="KW-1185">Reference proteome</keyword>
<dbReference type="EMBL" id="JAWDGP010005837">
    <property type="protein sequence ID" value="KAK3751130.1"/>
    <property type="molecule type" value="Genomic_DNA"/>
</dbReference>
<evidence type="ECO:0000256" key="5">
    <source>
        <dbReference type="ARBA" id="ARBA00022989"/>
    </source>
</evidence>
<keyword evidence="6 8" id="KW-0472">Membrane</keyword>
<protein>
    <recommendedName>
        <fullName evidence="9">Major facilitator superfamily (MFS) profile domain-containing protein</fullName>
    </recommendedName>
</protein>
<feature type="transmembrane region" description="Helical" evidence="8">
    <location>
        <begin position="408"/>
        <end position="429"/>
    </location>
</feature>
<dbReference type="InterPro" id="IPR036259">
    <property type="entry name" value="MFS_trans_sf"/>
</dbReference>
<feature type="transmembrane region" description="Helical" evidence="8">
    <location>
        <begin position="183"/>
        <end position="201"/>
    </location>
</feature>